<sequence>MSYFKGFGTGSTSNGQFWYGRTQQIPPEWISNDVNPVAAKVLQNGFPGFLYKKNTGVGGRKNPLYGLLCNKPTYIYNKFKPGTGGVGAQNRANRRAKNARATVCVDHNCGRFYNYLGLYPRYSYKSIDGYFPYPVPDLVNYNGTNLNNLSQFSRFTNV</sequence>
<proteinExistence type="predicted"/>
<reference evidence="1" key="1">
    <citation type="journal article" date="2020" name="Nature">
        <title>Giant virus diversity and host interactions through global metagenomics.</title>
        <authorList>
            <person name="Schulz F."/>
            <person name="Roux S."/>
            <person name="Paez-Espino D."/>
            <person name="Jungbluth S."/>
            <person name="Walsh D.A."/>
            <person name="Denef V.J."/>
            <person name="McMahon K.D."/>
            <person name="Konstantinidis K.T."/>
            <person name="Eloe-Fadrosh E.A."/>
            <person name="Kyrpides N.C."/>
            <person name="Woyke T."/>
        </authorList>
    </citation>
    <scope>NUCLEOTIDE SEQUENCE</scope>
    <source>
        <strain evidence="1">GVMAG-M-3300027708-39</strain>
    </source>
</reference>
<evidence type="ECO:0000313" key="1">
    <source>
        <dbReference type="EMBL" id="QHU04432.1"/>
    </source>
</evidence>
<dbReference type="EMBL" id="MN740400">
    <property type="protein sequence ID" value="QHU04432.1"/>
    <property type="molecule type" value="Genomic_DNA"/>
</dbReference>
<name>A0A6C0JFN2_9ZZZZ</name>
<organism evidence="1">
    <name type="scientific">viral metagenome</name>
    <dbReference type="NCBI Taxonomy" id="1070528"/>
    <lineage>
        <taxon>unclassified sequences</taxon>
        <taxon>metagenomes</taxon>
        <taxon>organismal metagenomes</taxon>
    </lineage>
</organism>
<dbReference type="AlphaFoldDB" id="A0A6C0JFN2"/>
<accession>A0A6C0JFN2</accession>
<protein>
    <submittedName>
        <fullName evidence="1">Uncharacterized protein</fullName>
    </submittedName>
</protein>